<comment type="subcellular location">
    <subcellularLocation>
        <location evidence="1">Cell membrane</location>
        <topology evidence="1">Multi-pass membrane protein</topology>
    </subcellularLocation>
</comment>
<organism evidence="8 9">
    <name type="scientific">Pseudonocardia alaniniphila</name>
    <dbReference type="NCBI Taxonomy" id="75291"/>
    <lineage>
        <taxon>Bacteria</taxon>
        <taxon>Bacillati</taxon>
        <taxon>Actinomycetota</taxon>
        <taxon>Actinomycetes</taxon>
        <taxon>Pseudonocardiales</taxon>
        <taxon>Pseudonocardiaceae</taxon>
        <taxon>Pseudonocardia</taxon>
    </lineage>
</organism>
<dbReference type="InterPro" id="IPR011701">
    <property type="entry name" value="MFS"/>
</dbReference>
<reference evidence="8 9" key="1">
    <citation type="submission" date="2022-03" db="EMBL/GenBank/DDBJ databases">
        <title>Pseudonocardia alaer sp. nov., a novel actinomycete isolated from reed forest soil.</title>
        <authorList>
            <person name="Wang L."/>
        </authorList>
    </citation>
    <scope>NUCLEOTIDE SEQUENCE [LARGE SCALE GENOMIC DNA]</scope>
    <source>
        <strain evidence="8 9">Y-16303</strain>
    </source>
</reference>
<evidence type="ECO:0000259" key="7">
    <source>
        <dbReference type="PROSITE" id="PS50850"/>
    </source>
</evidence>
<feature type="transmembrane region" description="Helical" evidence="6">
    <location>
        <begin position="330"/>
        <end position="348"/>
    </location>
</feature>
<keyword evidence="5 6" id="KW-0472">Membrane</keyword>
<feature type="domain" description="Major facilitator superfamily (MFS) profile" evidence="7">
    <location>
        <begin position="1"/>
        <end position="462"/>
    </location>
</feature>
<dbReference type="SUPFAM" id="SSF103473">
    <property type="entry name" value="MFS general substrate transporter"/>
    <property type="match status" value="1"/>
</dbReference>
<dbReference type="Gene3D" id="1.20.1720.10">
    <property type="entry name" value="Multidrug resistance protein D"/>
    <property type="match status" value="1"/>
</dbReference>
<feature type="transmembrane region" description="Helical" evidence="6">
    <location>
        <begin position="75"/>
        <end position="94"/>
    </location>
</feature>
<dbReference type="PANTHER" id="PTHR42718">
    <property type="entry name" value="MAJOR FACILITATOR SUPERFAMILY MULTIDRUG TRANSPORTER MFSC"/>
    <property type="match status" value="1"/>
</dbReference>
<dbReference type="InterPro" id="IPR020846">
    <property type="entry name" value="MFS_dom"/>
</dbReference>
<keyword evidence="2" id="KW-0813">Transport</keyword>
<name>A0ABS9TU87_9PSEU</name>
<dbReference type="Pfam" id="PF07690">
    <property type="entry name" value="MFS_1"/>
    <property type="match status" value="1"/>
</dbReference>
<dbReference type="InterPro" id="IPR036259">
    <property type="entry name" value="MFS_trans_sf"/>
</dbReference>
<feature type="transmembrane region" description="Helical" evidence="6">
    <location>
        <begin position="133"/>
        <end position="156"/>
    </location>
</feature>
<keyword evidence="3 6" id="KW-0812">Transmembrane</keyword>
<dbReference type="EMBL" id="JAKXMK010000055">
    <property type="protein sequence ID" value="MCH6172057.1"/>
    <property type="molecule type" value="Genomic_DNA"/>
</dbReference>
<protein>
    <submittedName>
        <fullName evidence="8">MFS transporter</fullName>
    </submittedName>
</protein>
<feature type="transmembrane region" description="Helical" evidence="6">
    <location>
        <begin position="228"/>
        <end position="248"/>
    </location>
</feature>
<evidence type="ECO:0000313" key="9">
    <source>
        <dbReference type="Proteomes" id="UP001299970"/>
    </source>
</evidence>
<keyword evidence="4 6" id="KW-1133">Transmembrane helix</keyword>
<dbReference type="PROSITE" id="PS50850">
    <property type="entry name" value="MFS"/>
    <property type="match status" value="1"/>
</dbReference>
<dbReference type="PANTHER" id="PTHR42718:SF9">
    <property type="entry name" value="MAJOR FACILITATOR SUPERFAMILY MULTIDRUG TRANSPORTER MFSC"/>
    <property type="match status" value="1"/>
</dbReference>
<feature type="transmembrane region" description="Helical" evidence="6">
    <location>
        <begin position="12"/>
        <end position="34"/>
    </location>
</feature>
<feature type="transmembrane region" description="Helical" evidence="6">
    <location>
        <begin position="196"/>
        <end position="216"/>
    </location>
</feature>
<evidence type="ECO:0000256" key="4">
    <source>
        <dbReference type="ARBA" id="ARBA00022989"/>
    </source>
</evidence>
<feature type="transmembrane region" description="Helical" evidence="6">
    <location>
        <begin position="162"/>
        <end position="184"/>
    </location>
</feature>
<dbReference type="RefSeq" id="WP_241042862.1">
    <property type="nucleotide sequence ID" value="NZ_BAAAJF010000043.1"/>
</dbReference>
<evidence type="ECO:0000256" key="1">
    <source>
        <dbReference type="ARBA" id="ARBA00004651"/>
    </source>
</evidence>
<accession>A0ABS9TU87</accession>
<evidence type="ECO:0000313" key="8">
    <source>
        <dbReference type="EMBL" id="MCH6172057.1"/>
    </source>
</evidence>
<evidence type="ECO:0000256" key="5">
    <source>
        <dbReference type="ARBA" id="ARBA00023136"/>
    </source>
</evidence>
<dbReference type="Proteomes" id="UP001299970">
    <property type="component" value="Unassembled WGS sequence"/>
</dbReference>
<feature type="transmembrane region" description="Helical" evidence="6">
    <location>
        <begin position="391"/>
        <end position="417"/>
    </location>
</feature>
<feature type="transmembrane region" description="Helical" evidence="6">
    <location>
        <begin position="46"/>
        <end position="63"/>
    </location>
</feature>
<evidence type="ECO:0000256" key="3">
    <source>
        <dbReference type="ARBA" id="ARBA00022692"/>
    </source>
</evidence>
<gene>
    <name evidence="8" type="ORF">MMF94_40795</name>
</gene>
<feature type="transmembrane region" description="Helical" evidence="6">
    <location>
        <begin position="295"/>
        <end position="318"/>
    </location>
</feature>
<evidence type="ECO:0000256" key="2">
    <source>
        <dbReference type="ARBA" id="ARBA00022448"/>
    </source>
</evidence>
<feature type="transmembrane region" description="Helical" evidence="6">
    <location>
        <begin position="268"/>
        <end position="289"/>
    </location>
</feature>
<feature type="transmembrane region" description="Helical" evidence="6">
    <location>
        <begin position="437"/>
        <end position="458"/>
    </location>
</feature>
<sequence>MIGQSRKGAFPLLGVVQITLIAAITMLAVASPSLQRDFALSAGDLALLNCAYGLSFSGLLLLGGNLADQLPRRRCLLIALGVFILGSLVVAASPNLVVLLVGRLVEGAGAALAAPTALALVETIFPQPARRSAAVALWGTLAAFGATAGTLVGGLTSGFGSWRWMFVGSALVMAGVAALVPRLLPNDVPPTQAARLGLPGTVLTLVGIGGLTYGLVQAPEHSWTAPQVLLALAVGVIALVGFSAHEIWSPRPLVRWPMFSSPAQMAGLVLILATSASTTAVFYFFSLYLQQLRGYSPLSTTAAFLPIGLVLVLVGARVGRLLGRWGAGKVLPVGAAFTGLGLLVLSRVDLDAPYIGLPLIGLVLVPAGASLSFAGATVAAVRGVDTSDAGLAGGVVNLAMETGPVIGLAVLVSISGARSTALLGHTNPAEAAVAGQGLAFAVWGAVMVIGAVIAAVALSRAAPVAAPFHE</sequence>
<evidence type="ECO:0000256" key="6">
    <source>
        <dbReference type="SAM" id="Phobius"/>
    </source>
</evidence>
<comment type="caution">
    <text evidence="8">The sequence shown here is derived from an EMBL/GenBank/DDBJ whole genome shotgun (WGS) entry which is preliminary data.</text>
</comment>
<dbReference type="Gene3D" id="1.20.1250.20">
    <property type="entry name" value="MFS general substrate transporter like domains"/>
    <property type="match status" value="1"/>
</dbReference>
<feature type="transmembrane region" description="Helical" evidence="6">
    <location>
        <begin position="354"/>
        <end position="379"/>
    </location>
</feature>
<proteinExistence type="predicted"/>
<keyword evidence="9" id="KW-1185">Reference proteome</keyword>